<proteinExistence type="predicted"/>
<gene>
    <name evidence="1" type="ORF">H6A60_07155</name>
</gene>
<organism evidence="1 2">
    <name type="scientific">Sutterella massiliensis</name>
    <dbReference type="NCBI Taxonomy" id="1816689"/>
    <lineage>
        <taxon>Bacteria</taxon>
        <taxon>Pseudomonadati</taxon>
        <taxon>Pseudomonadota</taxon>
        <taxon>Betaproteobacteria</taxon>
        <taxon>Burkholderiales</taxon>
        <taxon>Sutterellaceae</taxon>
        <taxon>Sutterella</taxon>
    </lineage>
</organism>
<comment type="caution">
    <text evidence="1">The sequence shown here is derived from an EMBL/GenBank/DDBJ whole genome shotgun (WGS) entry which is preliminary data.</text>
</comment>
<evidence type="ECO:0000313" key="1">
    <source>
        <dbReference type="EMBL" id="MBM6704258.1"/>
    </source>
</evidence>
<reference evidence="1 2" key="1">
    <citation type="journal article" date="2021" name="Sci. Rep.">
        <title>The distribution of antibiotic resistance genes in chicken gut microbiota commensals.</title>
        <authorList>
            <person name="Juricova H."/>
            <person name="Matiasovicova J."/>
            <person name="Kubasova T."/>
            <person name="Cejkova D."/>
            <person name="Rychlik I."/>
        </authorList>
    </citation>
    <scope>NUCLEOTIDE SEQUENCE [LARGE SCALE GENOMIC DNA]</scope>
    <source>
        <strain evidence="1 2">An829</strain>
    </source>
</reference>
<keyword evidence="2" id="KW-1185">Reference proteome</keyword>
<dbReference type="Proteomes" id="UP000715095">
    <property type="component" value="Unassembled WGS sequence"/>
</dbReference>
<evidence type="ECO:0000313" key="2">
    <source>
        <dbReference type="Proteomes" id="UP000715095"/>
    </source>
</evidence>
<protein>
    <submittedName>
        <fullName evidence="1">Uncharacterized protein</fullName>
    </submittedName>
</protein>
<sequence length="161" mass="17988">MKDFVNDRLYGRSYTLQMKNDDGSEEIISFDVKGSLRTEPFSTISMLSAEEMYAVAKYILIALSQLDEILMHGRKTRMVERDPNHKKHAGAKFVYSLHPVKDEESGKKFPALAEILLPTSGANEVYQLNVKGSGTFNGRVKRLKGAFSVSPDAVIIRMAEG</sequence>
<name>A0ABS2DU80_9BURK</name>
<dbReference type="EMBL" id="JACJJC010000009">
    <property type="protein sequence ID" value="MBM6704258.1"/>
    <property type="molecule type" value="Genomic_DNA"/>
</dbReference>
<accession>A0ABS2DU80</accession>
<dbReference type="RefSeq" id="WP_205102789.1">
    <property type="nucleotide sequence ID" value="NZ_JACJJC010000009.1"/>
</dbReference>